<sequence length="121" mass="13019">MGISEMGIAQMHAMMSRAVSLDAPLSGGGRDGSSSLLDLLAGRDCGDRDDAHDTAAQQLSQLMERLSHRERRVISEVFGLDTGEPQAVTDVADKYRLPVVKVRGLIQKAMAKLRGEQQVAA</sequence>
<dbReference type="Proteomes" id="UP000195331">
    <property type="component" value="Chromosome"/>
</dbReference>
<name>A0A1Y0C630_9MYCO</name>
<keyword evidence="3" id="KW-1185">Reference proteome</keyword>
<dbReference type="KEGG" id="mdx:BTO20_20230"/>
<evidence type="ECO:0000313" key="3">
    <source>
        <dbReference type="Proteomes" id="UP000195331"/>
    </source>
</evidence>
<dbReference type="Gene3D" id="1.10.10.10">
    <property type="entry name" value="Winged helix-like DNA-binding domain superfamily/Winged helix DNA-binding domain"/>
    <property type="match status" value="1"/>
</dbReference>
<feature type="domain" description="RNA polymerase sigma-70 region 4" evidence="1">
    <location>
        <begin position="62"/>
        <end position="114"/>
    </location>
</feature>
<dbReference type="GO" id="GO:0003700">
    <property type="term" value="F:DNA-binding transcription factor activity"/>
    <property type="evidence" value="ECO:0007669"/>
    <property type="project" value="InterPro"/>
</dbReference>
<evidence type="ECO:0000313" key="2">
    <source>
        <dbReference type="EMBL" id="ART70557.1"/>
    </source>
</evidence>
<protein>
    <recommendedName>
        <fullName evidence="1">RNA polymerase sigma-70 region 4 domain-containing protein</fullName>
    </recommendedName>
</protein>
<dbReference type="InterPro" id="IPR050239">
    <property type="entry name" value="Sigma-70_RNA_pol_init_factors"/>
</dbReference>
<dbReference type="PANTHER" id="PTHR30603">
    <property type="entry name" value="RNA POLYMERASE SIGMA FACTOR RPO"/>
    <property type="match status" value="1"/>
</dbReference>
<dbReference type="AlphaFoldDB" id="A0A1Y0C630"/>
<dbReference type="InterPro" id="IPR007630">
    <property type="entry name" value="RNA_pol_sigma70_r4"/>
</dbReference>
<dbReference type="InterPro" id="IPR036388">
    <property type="entry name" value="WH-like_DNA-bd_sf"/>
</dbReference>
<dbReference type="PANTHER" id="PTHR30603:SF47">
    <property type="entry name" value="RNA POLYMERASE SIGMA FACTOR SIGD, CHLOROPLASTIC"/>
    <property type="match status" value="1"/>
</dbReference>
<dbReference type="RefSeq" id="WP_087078015.1">
    <property type="nucleotide sequence ID" value="NZ_CP020809.1"/>
</dbReference>
<reference evidence="2 3" key="1">
    <citation type="submission" date="2017-04" db="EMBL/GenBank/DDBJ databases">
        <title>Whole Genome Sequence of 1,4-Dioxane Degrading Bacterium Mycobacterium dioxanotrophicus PH-06.</title>
        <authorList>
            <person name="He Y."/>
        </authorList>
    </citation>
    <scope>NUCLEOTIDE SEQUENCE [LARGE SCALE GENOMIC DNA]</scope>
    <source>
        <strain evidence="2 3">PH-06</strain>
    </source>
</reference>
<dbReference type="SUPFAM" id="SSF88659">
    <property type="entry name" value="Sigma3 and sigma4 domains of RNA polymerase sigma factors"/>
    <property type="match status" value="1"/>
</dbReference>
<proteinExistence type="predicted"/>
<dbReference type="GO" id="GO:0006352">
    <property type="term" value="P:DNA-templated transcription initiation"/>
    <property type="evidence" value="ECO:0007669"/>
    <property type="project" value="InterPro"/>
</dbReference>
<evidence type="ECO:0000259" key="1">
    <source>
        <dbReference type="Pfam" id="PF04545"/>
    </source>
</evidence>
<organism evidence="2 3">
    <name type="scientific">Mycobacterium dioxanotrophicus</name>
    <dbReference type="NCBI Taxonomy" id="482462"/>
    <lineage>
        <taxon>Bacteria</taxon>
        <taxon>Bacillati</taxon>
        <taxon>Actinomycetota</taxon>
        <taxon>Actinomycetes</taxon>
        <taxon>Mycobacteriales</taxon>
        <taxon>Mycobacteriaceae</taxon>
        <taxon>Mycobacterium</taxon>
    </lineage>
</organism>
<accession>A0A1Y0C630</accession>
<gene>
    <name evidence="2" type="ORF">BTO20_20230</name>
</gene>
<dbReference type="InterPro" id="IPR013324">
    <property type="entry name" value="RNA_pol_sigma_r3/r4-like"/>
</dbReference>
<dbReference type="Pfam" id="PF04545">
    <property type="entry name" value="Sigma70_r4"/>
    <property type="match status" value="1"/>
</dbReference>
<dbReference type="EMBL" id="CP020809">
    <property type="protein sequence ID" value="ART70557.1"/>
    <property type="molecule type" value="Genomic_DNA"/>
</dbReference>